<dbReference type="AlphaFoldDB" id="A0A6N1VFT2"/>
<dbReference type="Gene3D" id="3.30.70.580">
    <property type="entry name" value="Pseudouridine synthase I, catalytic domain, N-terminal subdomain"/>
    <property type="match status" value="1"/>
</dbReference>
<dbReference type="Proteomes" id="UP000509367">
    <property type="component" value="Chromosome"/>
</dbReference>
<dbReference type="GO" id="GO:0160147">
    <property type="term" value="F:tRNA pseudouridine(38-40) synthase activity"/>
    <property type="evidence" value="ECO:0007669"/>
    <property type="project" value="UniProtKB-EC"/>
</dbReference>
<proteinExistence type="inferred from homology"/>
<feature type="active site" description="Nucleophile" evidence="4 5">
    <location>
        <position position="52"/>
    </location>
</feature>
<dbReference type="GO" id="GO:0031119">
    <property type="term" value="P:tRNA pseudouridine synthesis"/>
    <property type="evidence" value="ECO:0007669"/>
    <property type="project" value="UniProtKB-UniRule"/>
</dbReference>
<evidence type="ECO:0000256" key="6">
    <source>
        <dbReference type="PIRSR" id="PIRSR001430-2"/>
    </source>
</evidence>
<keyword evidence="10" id="KW-1185">Reference proteome</keyword>
<feature type="domain" description="Pseudouridine synthase I TruA alpha/beta" evidence="8">
    <location>
        <begin position="8"/>
        <end position="106"/>
    </location>
</feature>
<dbReference type="GO" id="GO:0003723">
    <property type="term" value="F:RNA binding"/>
    <property type="evidence" value="ECO:0007669"/>
    <property type="project" value="InterPro"/>
</dbReference>
<evidence type="ECO:0000256" key="2">
    <source>
        <dbReference type="ARBA" id="ARBA00022694"/>
    </source>
</evidence>
<reference evidence="9 10" key="1">
    <citation type="submission" date="2020-06" db="EMBL/GenBank/DDBJ databases">
        <title>Oricola thermophila sp. nov. isolated from a tidal sediments.</title>
        <authorList>
            <person name="Kwon K.K."/>
            <person name="Yang S.-H."/>
            <person name="Park M.-J."/>
        </authorList>
    </citation>
    <scope>NUCLEOTIDE SEQUENCE [LARGE SCALE GENOMIC DNA]</scope>
    <source>
        <strain evidence="9 10">MEBiC13590</strain>
    </source>
</reference>
<sequence length="269" mass="30840">MPRYRLTVEYDGTPYVGFQRQSNGYAVQEAMERAIGKFTGETVTVHVAGRTDTGVHALGQVCHVDLAREWEARRVLDAINAHLVMADERIAILDVERMDEDFHARFSATNRHYLYRIVNRHQPIPLERERAWWVKRPLDVDAMQDAAAELIGTHDFTTFRAVQCQSKSPVKTLDRIVVSRSGELVTFRVSARSFLHNQVRSIVGTLKLVGEGRWTRQDVKEALEARDHQRCGALAPPHGLYLEKVDYDIAFTPVDTTPRPRRRKRRAGR</sequence>
<feature type="binding site" evidence="4 6">
    <location>
        <position position="113"/>
    </location>
    <ligand>
        <name>substrate</name>
    </ligand>
</feature>
<dbReference type="HAMAP" id="MF_00171">
    <property type="entry name" value="TruA"/>
    <property type="match status" value="1"/>
</dbReference>
<dbReference type="PANTHER" id="PTHR11142">
    <property type="entry name" value="PSEUDOURIDYLATE SYNTHASE"/>
    <property type="match status" value="1"/>
</dbReference>
<evidence type="ECO:0000259" key="8">
    <source>
        <dbReference type="Pfam" id="PF01416"/>
    </source>
</evidence>
<evidence type="ECO:0000256" key="1">
    <source>
        <dbReference type="ARBA" id="ARBA00009375"/>
    </source>
</evidence>
<dbReference type="InterPro" id="IPR020097">
    <property type="entry name" value="PsdUridine_synth_TruA_a/b_dom"/>
</dbReference>
<comment type="function">
    <text evidence="4">Formation of pseudouridine at positions 38, 39 and 40 in the anticodon stem and loop of transfer RNAs.</text>
</comment>
<dbReference type="InterPro" id="IPR020095">
    <property type="entry name" value="PsdUridine_synth_TruA_C"/>
</dbReference>
<protein>
    <recommendedName>
        <fullName evidence="4">tRNA pseudouridine synthase A</fullName>
        <ecNumber evidence="4">5.4.99.12</ecNumber>
    </recommendedName>
    <alternativeName>
        <fullName evidence="4">tRNA pseudouridine(38-40) synthase</fullName>
    </alternativeName>
    <alternativeName>
        <fullName evidence="4">tRNA pseudouridylate synthase I</fullName>
    </alternativeName>
    <alternativeName>
        <fullName evidence="4">tRNA-uridine isomerase I</fullName>
    </alternativeName>
</protein>
<evidence type="ECO:0000313" key="9">
    <source>
        <dbReference type="EMBL" id="QKV19423.1"/>
    </source>
</evidence>
<evidence type="ECO:0000313" key="10">
    <source>
        <dbReference type="Proteomes" id="UP000509367"/>
    </source>
</evidence>
<dbReference type="InterPro" id="IPR001406">
    <property type="entry name" value="PsdUridine_synth_TruA"/>
</dbReference>
<comment type="catalytic activity">
    <reaction evidence="4 7">
        <text>uridine(38/39/40) in tRNA = pseudouridine(38/39/40) in tRNA</text>
        <dbReference type="Rhea" id="RHEA:22376"/>
        <dbReference type="Rhea" id="RHEA-COMP:10085"/>
        <dbReference type="Rhea" id="RHEA-COMP:10087"/>
        <dbReference type="ChEBI" id="CHEBI:65314"/>
        <dbReference type="ChEBI" id="CHEBI:65315"/>
        <dbReference type="EC" id="5.4.99.12"/>
    </reaction>
</comment>
<organism evidence="9 10">
    <name type="scientific">Oricola thermophila</name>
    <dbReference type="NCBI Taxonomy" id="2742145"/>
    <lineage>
        <taxon>Bacteria</taxon>
        <taxon>Pseudomonadati</taxon>
        <taxon>Pseudomonadota</taxon>
        <taxon>Alphaproteobacteria</taxon>
        <taxon>Hyphomicrobiales</taxon>
        <taxon>Ahrensiaceae</taxon>
        <taxon>Oricola</taxon>
    </lineage>
</organism>
<dbReference type="PIRSF" id="PIRSF001430">
    <property type="entry name" value="tRNA_psdUrid_synth"/>
    <property type="match status" value="1"/>
</dbReference>
<evidence type="ECO:0000256" key="4">
    <source>
        <dbReference type="HAMAP-Rule" id="MF_00171"/>
    </source>
</evidence>
<dbReference type="InterPro" id="IPR020103">
    <property type="entry name" value="PsdUridine_synth_cat_dom_sf"/>
</dbReference>
<dbReference type="CDD" id="cd02570">
    <property type="entry name" value="PseudoU_synth_EcTruA"/>
    <property type="match status" value="1"/>
</dbReference>
<feature type="domain" description="Pseudouridine synthase I TruA alpha/beta" evidence="8">
    <location>
        <begin position="146"/>
        <end position="248"/>
    </location>
</feature>
<dbReference type="Gene3D" id="3.30.70.660">
    <property type="entry name" value="Pseudouridine synthase I, catalytic domain, C-terminal subdomain"/>
    <property type="match status" value="1"/>
</dbReference>
<dbReference type="EMBL" id="CP054836">
    <property type="protein sequence ID" value="QKV19423.1"/>
    <property type="molecule type" value="Genomic_DNA"/>
</dbReference>
<dbReference type="NCBIfam" id="TIGR00071">
    <property type="entry name" value="hisT_truA"/>
    <property type="match status" value="1"/>
</dbReference>
<dbReference type="SUPFAM" id="SSF55120">
    <property type="entry name" value="Pseudouridine synthase"/>
    <property type="match status" value="1"/>
</dbReference>
<evidence type="ECO:0000256" key="5">
    <source>
        <dbReference type="PIRSR" id="PIRSR001430-1"/>
    </source>
</evidence>
<dbReference type="InterPro" id="IPR020094">
    <property type="entry name" value="TruA/RsuA/RluB/E/F_N"/>
</dbReference>
<comment type="caution">
    <text evidence="4">Lacks conserved residue(s) required for the propagation of feature annotation.</text>
</comment>
<dbReference type="PANTHER" id="PTHR11142:SF0">
    <property type="entry name" value="TRNA PSEUDOURIDINE SYNTHASE-LIKE 1"/>
    <property type="match status" value="1"/>
</dbReference>
<dbReference type="RefSeq" id="WP_175277315.1">
    <property type="nucleotide sequence ID" value="NZ_CP054836.1"/>
</dbReference>
<keyword evidence="2 4" id="KW-0819">tRNA processing</keyword>
<dbReference type="EC" id="5.4.99.12" evidence="4"/>
<evidence type="ECO:0000256" key="7">
    <source>
        <dbReference type="RuleBase" id="RU003792"/>
    </source>
</evidence>
<keyword evidence="3 4" id="KW-0413">Isomerase</keyword>
<comment type="similarity">
    <text evidence="1 4 7">Belongs to the tRNA pseudouridine synthase TruA family.</text>
</comment>
<dbReference type="KEGG" id="orm:HTY61_13620"/>
<evidence type="ECO:0000256" key="3">
    <source>
        <dbReference type="ARBA" id="ARBA00023235"/>
    </source>
</evidence>
<name>A0A6N1VFT2_9HYPH</name>
<dbReference type="Pfam" id="PF01416">
    <property type="entry name" value="PseudoU_synth_1"/>
    <property type="match status" value="2"/>
</dbReference>
<dbReference type="FunFam" id="3.30.70.580:FF:000001">
    <property type="entry name" value="tRNA pseudouridine synthase A"/>
    <property type="match status" value="1"/>
</dbReference>
<accession>A0A6N1VFT2</accession>
<comment type="subunit">
    <text evidence="4">Homodimer.</text>
</comment>
<gene>
    <name evidence="4 9" type="primary">truA</name>
    <name evidence="9" type="ORF">HTY61_13620</name>
</gene>